<dbReference type="PANTHER" id="PTHR13138">
    <property type="entry name" value="PROTEIN LIN1"/>
    <property type="match status" value="1"/>
</dbReference>
<dbReference type="EMBL" id="CAJNOG010000054">
    <property type="protein sequence ID" value="CAF0854818.1"/>
    <property type="molecule type" value="Genomic_DNA"/>
</dbReference>
<dbReference type="Proteomes" id="UP000663891">
    <property type="component" value="Unassembled WGS sequence"/>
</dbReference>
<proteinExistence type="predicted"/>
<dbReference type="InterPro" id="IPR039905">
    <property type="entry name" value="CD2BP2/Lin1"/>
</dbReference>
<dbReference type="Proteomes" id="UP000663845">
    <property type="component" value="Unassembled WGS sequence"/>
</dbReference>
<dbReference type="Proteomes" id="UP000663844">
    <property type="component" value="Unassembled WGS sequence"/>
</dbReference>
<evidence type="ECO:0000313" key="5">
    <source>
        <dbReference type="Proteomes" id="UP000663845"/>
    </source>
</evidence>
<reference evidence="1" key="1">
    <citation type="submission" date="2021-02" db="EMBL/GenBank/DDBJ databases">
        <authorList>
            <person name="Nowell W R."/>
        </authorList>
    </citation>
    <scope>NUCLEOTIDE SEQUENCE</scope>
</reference>
<dbReference type="GO" id="GO:0005682">
    <property type="term" value="C:U5 snRNP"/>
    <property type="evidence" value="ECO:0007669"/>
    <property type="project" value="InterPro"/>
</dbReference>
<name>A0A813WR80_9BILA</name>
<accession>A0A813WR80</accession>
<dbReference type="EMBL" id="CAJNON010000055">
    <property type="protein sequence ID" value="CAF0883204.1"/>
    <property type="molecule type" value="Genomic_DNA"/>
</dbReference>
<evidence type="ECO:0000313" key="1">
    <source>
        <dbReference type="EMBL" id="CAF0854818.1"/>
    </source>
</evidence>
<gene>
    <name evidence="1" type="ORF">JYZ213_LOCUS8103</name>
    <name evidence="4" type="ORF">OKA104_LOCUS13684</name>
    <name evidence="3" type="ORF">OXD698_LOCUS3516</name>
    <name evidence="2" type="ORF">VCS650_LOCUS8364</name>
</gene>
<dbReference type="EMBL" id="CAJOAY010000697">
    <property type="protein sequence ID" value="CAF3718397.1"/>
    <property type="molecule type" value="Genomic_DNA"/>
</dbReference>
<evidence type="ECO:0000313" key="4">
    <source>
        <dbReference type="EMBL" id="CAF3718397.1"/>
    </source>
</evidence>
<evidence type="ECO:0000313" key="3">
    <source>
        <dbReference type="EMBL" id="CAF3542558.1"/>
    </source>
</evidence>
<protein>
    <submittedName>
        <fullName evidence="1">Uncharacterized protein</fullName>
    </submittedName>
</protein>
<dbReference type="AlphaFoldDB" id="A0A813WR80"/>
<dbReference type="Proteomes" id="UP000663881">
    <property type="component" value="Unassembled WGS sequence"/>
</dbReference>
<organism evidence="1 5">
    <name type="scientific">Adineta steineri</name>
    <dbReference type="NCBI Taxonomy" id="433720"/>
    <lineage>
        <taxon>Eukaryota</taxon>
        <taxon>Metazoa</taxon>
        <taxon>Spiralia</taxon>
        <taxon>Gnathifera</taxon>
        <taxon>Rotifera</taxon>
        <taxon>Eurotatoria</taxon>
        <taxon>Bdelloidea</taxon>
        <taxon>Adinetida</taxon>
        <taxon>Adinetidae</taxon>
        <taxon>Adineta</taxon>
    </lineage>
</organism>
<comment type="caution">
    <text evidence="1">The sequence shown here is derived from an EMBL/GenBank/DDBJ whole genome shotgun (WGS) entry which is preliminary data.</text>
</comment>
<evidence type="ECO:0000313" key="2">
    <source>
        <dbReference type="EMBL" id="CAF0883204.1"/>
    </source>
</evidence>
<sequence>MERKRKIDFINNIESDEIPKRLKKFTNESEQTHLHSDIVLNHHKALNQNSSNEIVQEQTTINFDDTIKITQFNIDEKMEEEHFDNTKYLQWEKIDKNAVDWTNYKLKNVEVIKDNIDNNLSDTDLLNNDEDKEENDHQFNEINALNSLLAIMQPTETVVRAIKRLGVTAASNKSKQRIKQRKPQTEKISTVSSSVELTSEELKKNKFLLEEMTGLADQFVYNGNSAIYEETYEQLKIKLDHIQLSTANSIIDM</sequence>
<dbReference type="EMBL" id="CAJOAZ010000125">
    <property type="protein sequence ID" value="CAF3542558.1"/>
    <property type="molecule type" value="Genomic_DNA"/>
</dbReference>
<dbReference type="PANTHER" id="PTHR13138:SF3">
    <property type="entry name" value="CD2 ANTIGEN CYTOPLASMIC TAIL-BINDING PROTEIN 2"/>
    <property type="match status" value="1"/>
</dbReference>
<dbReference type="OrthoDB" id="331341at2759"/>